<protein>
    <submittedName>
        <fullName evidence="2">Uncharacterized protein</fullName>
    </submittedName>
</protein>
<sequence length="133" mass="14142">MTPRMVQGKPSLEANAGRRDKKQPAAPPKDRASAQGKGVQQGAPAMENLHRNVTQVPAMFKQVARAKQTPSQKEPRTEGAGPSRGNSDLEVSAGMVAGGTDSQDGTCMTLIYGGLRDSNVDPRRMLSEQIPDS</sequence>
<organism evidence="2 3">
    <name type="scientific">Pleurodeles waltl</name>
    <name type="common">Iberian ribbed newt</name>
    <dbReference type="NCBI Taxonomy" id="8319"/>
    <lineage>
        <taxon>Eukaryota</taxon>
        <taxon>Metazoa</taxon>
        <taxon>Chordata</taxon>
        <taxon>Craniata</taxon>
        <taxon>Vertebrata</taxon>
        <taxon>Euteleostomi</taxon>
        <taxon>Amphibia</taxon>
        <taxon>Batrachia</taxon>
        <taxon>Caudata</taxon>
        <taxon>Salamandroidea</taxon>
        <taxon>Salamandridae</taxon>
        <taxon>Pleurodelinae</taxon>
        <taxon>Pleurodeles</taxon>
    </lineage>
</organism>
<evidence type="ECO:0000256" key="1">
    <source>
        <dbReference type="SAM" id="MobiDB-lite"/>
    </source>
</evidence>
<gene>
    <name evidence="2" type="ORF">NDU88_004161</name>
</gene>
<feature type="region of interest" description="Disordered" evidence="1">
    <location>
        <begin position="1"/>
        <end position="133"/>
    </location>
</feature>
<dbReference type="AlphaFoldDB" id="A0AAV7REZ5"/>
<keyword evidence="3" id="KW-1185">Reference proteome</keyword>
<dbReference type="EMBL" id="JANPWB010000009">
    <property type="protein sequence ID" value="KAJ1151379.1"/>
    <property type="molecule type" value="Genomic_DNA"/>
</dbReference>
<reference evidence="2" key="1">
    <citation type="journal article" date="2022" name="bioRxiv">
        <title>Sequencing and chromosome-scale assembly of the giantPleurodeles waltlgenome.</title>
        <authorList>
            <person name="Brown T."/>
            <person name="Elewa A."/>
            <person name="Iarovenko S."/>
            <person name="Subramanian E."/>
            <person name="Araus A.J."/>
            <person name="Petzold A."/>
            <person name="Susuki M."/>
            <person name="Suzuki K.-i.T."/>
            <person name="Hayashi T."/>
            <person name="Toyoda A."/>
            <person name="Oliveira C."/>
            <person name="Osipova E."/>
            <person name="Leigh N.D."/>
            <person name="Simon A."/>
            <person name="Yun M.H."/>
        </authorList>
    </citation>
    <scope>NUCLEOTIDE SEQUENCE</scope>
    <source>
        <strain evidence="2">20211129_DDA</strain>
        <tissue evidence="2">Liver</tissue>
    </source>
</reference>
<evidence type="ECO:0000313" key="2">
    <source>
        <dbReference type="EMBL" id="KAJ1151379.1"/>
    </source>
</evidence>
<accession>A0AAV7REZ5</accession>
<name>A0AAV7REZ5_PLEWA</name>
<comment type="caution">
    <text evidence="2">The sequence shown here is derived from an EMBL/GenBank/DDBJ whole genome shotgun (WGS) entry which is preliminary data.</text>
</comment>
<dbReference type="Proteomes" id="UP001066276">
    <property type="component" value="Chromosome 5"/>
</dbReference>
<proteinExistence type="predicted"/>
<evidence type="ECO:0000313" key="3">
    <source>
        <dbReference type="Proteomes" id="UP001066276"/>
    </source>
</evidence>